<reference evidence="3" key="2">
    <citation type="submission" date="2021-09" db="EMBL/GenBank/DDBJ databases">
        <authorList>
            <person name="Gilroy R."/>
        </authorList>
    </citation>
    <scope>NUCLEOTIDE SEQUENCE</scope>
    <source>
        <strain evidence="3">ChiGjej3B3-7470</strain>
    </source>
</reference>
<evidence type="ECO:0000313" key="3">
    <source>
        <dbReference type="EMBL" id="HJE51878.1"/>
    </source>
</evidence>
<reference evidence="3" key="1">
    <citation type="journal article" date="2021" name="PeerJ">
        <title>Extensive microbial diversity within the chicken gut microbiome revealed by metagenomics and culture.</title>
        <authorList>
            <person name="Gilroy R."/>
            <person name="Ravi A."/>
            <person name="Getino M."/>
            <person name="Pursley I."/>
            <person name="Horton D.L."/>
            <person name="Alikhan N.F."/>
            <person name="Baker D."/>
            <person name="Gharbi K."/>
            <person name="Hall N."/>
            <person name="Watson M."/>
            <person name="Adriaenssens E.M."/>
            <person name="Foster-Nyarko E."/>
            <person name="Jarju S."/>
            <person name="Secka A."/>
            <person name="Antonio M."/>
            <person name="Oren A."/>
            <person name="Chaudhuri R.R."/>
            <person name="La Ragione R."/>
            <person name="Hildebrand F."/>
            <person name="Pallen M.J."/>
        </authorList>
    </citation>
    <scope>NUCLEOTIDE SEQUENCE</scope>
    <source>
        <strain evidence="3">ChiGjej3B3-7470</strain>
    </source>
</reference>
<feature type="transmembrane region" description="Helical" evidence="2">
    <location>
        <begin position="85"/>
        <end position="104"/>
    </location>
</feature>
<gene>
    <name evidence="3" type="ORF">K8V15_07855</name>
</gene>
<feature type="compositionally biased region" description="Low complexity" evidence="1">
    <location>
        <begin position="333"/>
        <end position="344"/>
    </location>
</feature>
<evidence type="ECO:0000313" key="4">
    <source>
        <dbReference type="Proteomes" id="UP000712713"/>
    </source>
</evidence>
<protein>
    <submittedName>
        <fullName evidence="3">Uncharacterized protein</fullName>
    </submittedName>
</protein>
<comment type="caution">
    <text evidence="3">The sequence shown here is derived from an EMBL/GenBank/DDBJ whole genome shotgun (WGS) entry which is preliminary data.</text>
</comment>
<dbReference type="AlphaFoldDB" id="A0A921JRU3"/>
<dbReference type="EMBL" id="DYZF01000196">
    <property type="protein sequence ID" value="HJE51878.1"/>
    <property type="molecule type" value="Genomic_DNA"/>
</dbReference>
<evidence type="ECO:0000256" key="2">
    <source>
        <dbReference type="SAM" id="Phobius"/>
    </source>
</evidence>
<feature type="region of interest" description="Disordered" evidence="1">
    <location>
        <begin position="321"/>
        <end position="346"/>
    </location>
</feature>
<feature type="transmembrane region" description="Helical" evidence="2">
    <location>
        <begin position="40"/>
        <end position="58"/>
    </location>
</feature>
<feature type="transmembrane region" description="Helical" evidence="2">
    <location>
        <begin position="7"/>
        <end position="28"/>
    </location>
</feature>
<keyword evidence="2" id="KW-0472">Membrane</keyword>
<evidence type="ECO:0000256" key="1">
    <source>
        <dbReference type="SAM" id="MobiDB-lite"/>
    </source>
</evidence>
<keyword evidence="2" id="KW-0812">Transmembrane</keyword>
<feature type="compositionally biased region" description="Polar residues" evidence="1">
    <location>
        <begin position="470"/>
        <end position="487"/>
    </location>
</feature>
<proteinExistence type="predicted"/>
<dbReference type="Proteomes" id="UP000712713">
    <property type="component" value="Unassembled WGS sequence"/>
</dbReference>
<feature type="region of interest" description="Disordered" evidence="1">
    <location>
        <begin position="461"/>
        <end position="487"/>
    </location>
</feature>
<sequence>MMKRATWWILGVAVILIIPIALFGLGWITRPILWLIREPAVLLGIAVALYAASQFFRLQDVKKIPKGQEEFVNAANSKLAKRGTLALVVGVPVVILGGFLLSWAQQAQLAGSYTSSDQLPSYEYRAPFVVADQLANRDLDDVIGDRVGVHAVQSPEQPNQYTSLVIRRGLFEGYEAVQVIKPPLVGAKNQTSNACRFDEGHKLRLDGALPTNNLEYHLSFKRPFSYWSDNDAYGYCDGTEAVVVVPLKRLGGFWPVLTDRPDGVAIYRNGVLTTYGADEVPADVVGPTYPRSIAADQRAASVASGSLADWFFKRAGFDTAGDSKPDSDDEDAAPAANEPNADNAVDFSLINTSGDGEYVTALTPVGASESVVAIGHVGNRQNGRDLNPFVVSRYAEALPALSTSENRIRSDFNHLPGWASGMRVMEITPAADGTYVASIGQNQVVTYRMLVATDGSVSILDTAGGPAPTSPSGEPSEGTGNPATLSTEELQRLIKEYTDELAKRAEGDG</sequence>
<name>A0A921JRU3_9ACTN</name>
<organism evidence="3 4">
    <name type="scientific">Tessaracoccus flavescens</name>
    <dbReference type="NCBI Taxonomy" id="399497"/>
    <lineage>
        <taxon>Bacteria</taxon>
        <taxon>Bacillati</taxon>
        <taxon>Actinomycetota</taxon>
        <taxon>Actinomycetes</taxon>
        <taxon>Propionibacteriales</taxon>
        <taxon>Propionibacteriaceae</taxon>
        <taxon>Tessaracoccus</taxon>
    </lineage>
</organism>
<accession>A0A921JRU3</accession>
<keyword evidence="2" id="KW-1133">Transmembrane helix</keyword>